<accession>A0ABT1XY19</accession>
<reference evidence="2 3" key="1">
    <citation type="submission" date="2018-07" db="EMBL/GenBank/DDBJ databases">
        <title>Genome sequencing and assembly of Lactobacillus leichmannii.</title>
        <authorList>
            <person name="Rong J.-C."/>
            <person name="Li M.-Y."/>
            <person name="Zhang Q.-F."/>
            <person name="Chi N.-Y."/>
        </authorList>
    </citation>
    <scope>NUCLEOTIDE SEQUENCE [LARGE SCALE GENOMIC DNA]</scope>
    <source>
        <strain evidence="2 3">JCM 1148</strain>
    </source>
</reference>
<gene>
    <name evidence="2" type="ORF">DS743_06920</name>
</gene>
<proteinExistence type="predicted"/>
<evidence type="ECO:0000256" key="1">
    <source>
        <dbReference type="SAM" id="Phobius"/>
    </source>
</evidence>
<comment type="caution">
    <text evidence="2">The sequence shown here is derived from an EMBL/GenBank/DDBJ whole genome shotgun (WGS) entry which is preliminary data.</text>
</comment>
<keyword evidence="1" id="KW-0812">Transmembrane</keyword>
<evidence type="ECO:0000313" key="3">
    <source>
        <dbReference type="Proteomes" id="UP001524940"/>
    </source>
</evidence>
<organism evidence="2 3">
    <name type="scientific">Lactobacillus leichmannii</name>
    <dbReference type="NCBI Taxonomy" id="28039"/>
    <lineage>
        <taxon>Bacteria</taxon>
        <taxon>Bacillati</taxon>
        <taxon>Bacillota</taxon>
        <taxon>Bacilli</taxon>
        <taxon>Lactobacillales</taxon>
        <taxon>Lactobacillaceae</taxon>
        <taxon>Lactobacillus</taxon>
    </lineage>
</organism>
<keyword evidence="1" id="KW-0472">Membrane</keyword>
<feature type="transmembrane region" description="Helical" evidence="1">
    <location>
        <begin position="34"/>
        <end position="54"/>
    </location>
</feature>
<keyword evidence="1" id="KW-1133">Transmembrane helix</keyword>
<protein>
    <submittedName>
        <fullName evidence="2">Uncharacterized protein</fullName>
    </submittedName>
</protein>
<keyword evidence="3" id="KW-1185">Reference proteome</keyword>
<name>A0ABT1XY19_LACLE</name>
<dbReference type="Proteomes" id="UP001524940">
    <property type="component" value="Unassembled WGS sequence"/>
</dbReference>
<evidence type="ECO:0000313" key="2">
    <source>
        <dbReference type="EMBL" id="MCR5971535.1"/>
    </source>
</evidence>
<sequence>MQTFNKIIALSGQFSAAFTRFTGKILRIFAKRKPAWIGCGIFILFALIWLFGLITSQSRLQLLLGRRLVHHVDWLRRPAQAGPAAREKAGCYRP</sequence>
<dbReference type="EMBL" id="QOCY01000046">
    <property type="protein sequence ID" value="MCR5971535.1"/>
    <property type="molecule type" value="Genomic_DNA"/>
</dbReference>